<protein>
    <submittedName>
        <fullName evidence="1">Uncharacterized protein</fullName>
    </submittedName>
</protein>
<dbReference type="AlphaFoldDB" id="E2BGF1"/>
<keyword evidence="2" id="KW-1185">Reference proteome</keyword>
<sequence length="41" mass="4965">KDIIKIHSYKISTYKLLTIKAMEKKIEFCKTIIDIFENEKF</sequence>
<name>E2BGF1_HARSA</name>
<reference evidence="1 2" key="1">
    <citation type="journal article" date="2010" name="Science">
        <title>Genomic comparison of the ants Camponotus floridanus and Harpegnathos saltator.</title>
        <authorList>
            <person name="Bonasio R."/>
            <person name="Zhang G."/>
            <person name="Ye C."/>
            <person name="Mutti N.S."/>
            <person name="Fang X."/>
            <person name="Qin N."/>
            <person name="Donahue G."/>
            <person name="Yang P."/>
            <person name="Li Q."/>
            <person name="Li C."/>
            <person name="Zhang P."/>
            <person name="Huang Z."/>
            <person name="Berger S.L."/>
            <person name="Reinberg D."/>
            <person name="Wang J."/>
            <person name="Liebig J."/>
        </authorList>
    </citation>
    <scope>NUCLEOTIDE SEQUENCE [LARGE SCALE GENOMIC DNA]</scope>
    <source>
        <strain evidence="1 2">R22 G/1</strain>
    </source>
</reference>
<dbReference type="InParanoid" id="E2BGF1"/>
<organism evidence="2">
    <name type="scientific">Harpegnathos saltator</name>
    <name type="common">Jerdon's jumping ant</name>
    <dbReference type="NCBI Taxonomy" id="610380"/>
    <lineage>
        <taxon>Eukaryota</taxon>
        <taxon>Metazoa</taxon>
        <taxon>Ecdysozoa</taxon>
        <taxon>Arthropoda</taxon>
        <taxon>Hexapoda</taxon>
        <taxon>Insecta</taxon>
        <taxon>Pterygota</taxon>
        <taxon>Neoptera</taxon>
        <taxon>Endopterygota</taxon>
        <taxon>Hymenoptera</taxon>
        <taxon>Apocrita</taxon>
        <taxon>Aculeata</taxon>
        <taxon>Formicoidea</taxon>
        <taxon>Formicidae</taxon>
        <taxon>Ponerinae</taxon>
        <taxon>Ponerini</taxon>
        <taxon>Harpegnathos</taxon>
    </lineage>
</organism>
<gene>
    <name evidence="1" type="ORF">EAI_13717</name>
</gene>
<evidence type="ECO:0000313" key="2">
    <source>
        <dbReference type="Proteomes" id="UP000008237"/>
    </source>
</evidence>
<evidence type="ECO:0000313" key="1">
    <source>
        <dbReference type="EMBL" id="EFN85229.1"/>
    </source>
</evidence>
<dbReference type="Proteomes" id="UP000008237">
    <property type="component" value="Unassembled WGS sequence"/>
</dbReference>
<dbReference type="EMBL" id="GL448161">
    <property type="protein sequence ID" value="EFN85229.1"/>
    <property type="molecule type" value="Genomic_DNA"/>
</dbReference>
<accession>E2BGF1</accession>
<feature type="non-terminal residue" evidence="1">
    <location>
        <position position="41"/>
    </location>
</feature>
<feature type="non-terminal residue" evidence="1">
    <location>
        <position position="1"/>
    </location>
</feature>
<proteinExistence type="predicted"/>